<keyword evidence="2 5" id="KW-0863">Zinc-finger</keyword>
<evidence type="ECO:0000256" key="2">
    <source>
        <dbReference type="ARBA" id="ARBA00022771"/>
    </source>
</evidence>
<dbReference type="AlphaFoldDB" id="A0AAV4AJW7"/>
<keyword evidence="9" id="KW-1185">Reference proteome</keyword>
<dbReference type="SUPFAM" id="SSF57716">
    <property type="entry name" value="Glucocorticoid receptor-like (DNA-binding domain)"/>
    <property type="match status" value="1"/>
</dbReference>
<feature type="compositionally biased region" description="Basic and acidic residues" evidence="6">
    <location>
        <begin position="163"/>
        <end position="176"/>
    </location>
</feature>
<dbReference type="Pfam" id="PF05485">
    <property type="entry name" value="THAP"/>
    <property type="match status" value="1"/>
</dbReference>
<dbReference type="GO" id="GO:0006355">
    <property type="term" value="P:regulation of DNA-templated transcription"/>
    <property type="evidence" value="ECO:0007669"/>
    <property type="project" value="TreeGrafter"/>
</dbReference>
<dbReference type="GO" id="GO:0003677">
    <property type="term" value="F:DNA binding"/>
    <property type="evidence" value="ECO:0007669"/>
    <property type="project" value="UniProtKB-UniRule"/>
</dbReference>
<sequence length="176" mass="19989">MAGNMKSGGDFCAAINCTNSRNKQSCIDRKISFHAFPREEARCRVWIQNSRRQDLQGLSLEDILKKRLLFCSEHFEENQFNCAKELSNSARRTLNWNAVPTLFKVPNPPPSTTTKRKNRERACSEVAPKKMKPCSLSQETPMVDEALLEDPSPASASNSKQLKCNDVKQKLKKDKE</sequence>
<keyword evidence="3" id="KW-0862">Zinc</keyword>
<evidence type="ECO:0000256" key="1">
    <source>
        <dbReference type="ARBA" id="ARBA00022723"/>
    </source>
</evidence>
<organism evidence="8 9">
    <name type="scientific">Plakobranchus ocellatus</name>
    <dbReference type="NCBI Taxonomy" id="259542"/>
    <lineage>
        <taxon>Eukaryota</taxon>
        <taxon>Metazoa</taxon>
        <taxon>Spiralia</taxon>
        <taxon>Lophotrochozoa</taxon>
        <taxon>Mollusca</taxon>
        <taxon>Gastropoda</taxon>
        <taxon>Heterobranchia</taxon>
        <taxon>Euthyneura</taxon>
        <taxon>Panpulmonata</taxon>
        <taxon>Sacoglossa</taxon>
        <taxon>Placobranchoidea</taxon>
        <taxon>Plakobranchidae</taxon>
        <taxon>Plakobranchus</taxon>
    </lineage>
</organism>
<dbReference type="PANTHER" id="PTHR47502:SF1">
    <property type="entry name" value="THAP DOMAIN-CONTAINING PROTEIN 7"/>
    <property type="match status" value="1"/>
</dbReference>
<dbReference type="Proteomes" id="UP000735302">
    <property type="component" value="Unassembled WGS sequence"/>
</dbReference>
<evidence type="ECO:0000256" key="5">
    <source>
        <dbReference type="PROSITE-ProRule" id="PRU00309"/>
    </source>
</evidence>
<protein>
    <submittedName>
        <fullName evidence="8">THAP domain-containing protein 7</fullName>
    </submittedName>
</protein>
<gene>
    <name evidence="8" type="ORF">PoB_003302900</name>
</gene>
<evidence type="ECO:0000259" key="7">
    <source>
        <dbReference type="PROSITE" id="PS50950"/>
    </source>
</evidence>
<evidence type="ECO:0000313" key="8">
    <source>
        <dbReference type="EMBL" id="GFO06524.1"/>
    </source>
</evidence>
<accession>A0AAV4AJW7</accession>
<dbReference type="EMBL" id="BLXT01003776">
    <property type="protein sequence ID" value="GFO06524.1"/>
    <property type="molecule type" value="Genomic_DNA"/>
</dbReference>
<feature type="region of interest" description="Disordered" evidence="6">
    <location>
        <begin position="105"/>
        <end position="176"/>
    </location>
</feature>
<proteinExistence type="predicted"/>
<dbReference type="InterPro" id="IPR006612">
    <property type="entry name" value="THAP_Znf"/>
</dbReference>
<evidence type="ECO:0000313" key="9">
    <source>
        <dbReference type="Proteomes" id="UP000735302"/>
    </source>
</evidence>
<evidence type="ECO:0000256" key="3">
    <source>
        <dbReference type="ARBA" id="ARBA00022833"/>
    </source>
</evidence>
<reference evidence="8 9" key="1">
    <citation type="journal article" date="2021" name="Elife">
        <title>Chloroplast acquisition without the gene transfer in kleptoplastic sea slugs, Plakobranchus ocellatus.</title>
        <authorList>
            <person name="Maeda T."/>
            <person name="Takahashi S."/>
            <person name="Yoshida T."/>
            <person name="Shimamura S."/>
            <person name="Takaki Y."/>
            <person name="Nagai Y."/>
            <person name="Toyoda A."/>
            <person name="Suzuki Y."/>
            <person name="Arimoto A."/>
            <person name="Ishii H."/>
            <person name="Satoh N."/>
            <person name="Nishiyama T."/>
            <person name="Hasebe M."/>
            <person name="Maruyama T."/>
            <person name="Minagawa J."/>
            <person name="Obokata J."/>
            <person name="Shigenobu S."/>
        </authorList>
    </citation>
    <scope>NUCLEOTIDE SEQUENCE [LARGE SCALE GENOMIC DNA]</scope>
</reference>
<comment type="caution">
    <text evidence="8">The sequence shown here is derived from an EMBL/GenBank/DDBJ whole genome shotgun (WGS) entry which is preliminary data.</text>
</comment>
<evidence type="ECO:0000256" key="4">
    <source>
        <dbReference type="ARBA" id="ARBA00023125"/>
    </source>
</evidence>
<dbReference type="GO" id="GO:0005634">
    <property type="term" value="C:nucleus"/>
    <property type="evidence" value="ECO:0007669"/>
    <property type="project" value="TreeGrafter"/>
</dbReference>
<keyword evidence="1" id="KW-0479">Metal-binding</keyword>
<dbReference type="PROSITE" id="PS50950">
    <property type="entry name" value="ZF_THAP"/>
    <property type="match status" value="1"/>
</dbReference>
<dbReference type="PANTHER" id="PTHR47502">
    <property type="entry name" value="THAP DOMAIN-CONTAINING PROTEIN 7"/>
    <property type="match status" value="1"/>
</dbReference>
<feature type="domain" description="THAP-type" evidence="7">
    <location>
        <begin position="5"/>
        <end position="103"/>
    </location>
</feature>
<name>A0AAV4AJW7_9GAST</name>
<dbReference type="SMART" id="SM00980">
    <property type="entry name" value="THAP"/>
    <property type="match status" value="1"/>
</dbReference>
<keyword evidence="4 5" id="KW-0238">DNA-binding</keyword>
<dbReference type="GO" id="GO:0008270">
    <property type="term" value="F:zinc ion binding"/>
    <property type="evidence" value="ECO:0007669"/>
    <property type="project" value="UniProtKB-KW"/>
</dbReference>
<evidence type="ECO:0000256" key="6">
    <source>
        <dbReference type="SAM" id="MobiDB-lite"/>
    </source>
</evidence>
<dbReference type="InterPro" id="IPR026519">
    <property type="entry name" value="THAP7"/>
</dbReference>
<dbReference type="SMART" id="SM00692">
    <property type="entry name" value="DM3"/>
    <property type="match status" value="1"/>
</dbReference>